<dbReference type="CDD" id="cd09278">
    <property type="entry name" value="RNase_HI_prokaryote_like"/>
    <property type="match status" value="1"/>
</dbReference>
<organism evidence="12 13">
    <name type="scientific">Holospora undulata HU1</name>
    <dbReference type="NCBI Taxonomy" id="1321371"/>
    <lineage>
        <taxon>Bacteria</taxon>
        <taxon>Pseudomonadati</taxon>
        <taxon>Pseudomonadota</taxon>
        <taxon>Alphaproteobacteria</taxon>
        <taxon>Holosporales</taxon>
        <taxon>Holosporaceae</taxon>
        <taxon>Holospora</taxon>
    </lineage>
</organism>
<keyword evidence="7" id="KW-0479">Metal-binding</keyword>
<name>A0A061JGS4_9PROT</name>
<protein>
    <recommendedName>
        <fullName evidence="5">ribonuclease H</fullName>
        <ecNumber evidence="5">3.1.26.4</ecNumber>
    </recommendedName>
</protein>
<dbReference type="InterPro" id="IPR010466">
    <property type="entry name" value="DUF1058"/>
</dbReference>
<dbReference type="PANTHER" id="PTHR10642">
    <property type="entry name" value="RIBONUCLEASE H1"/>
    <property type="match status" value="1"/>
</dbReference>
<feature type="domain" description="RNase H type-1" evidence="11">
    <location>
        <begin position="1"/>
        <end position="140"/>
    </location>
</feature>
<evidence type="ECO:0000256" key="6">
    <source>
        <dbReference type="ARBA" id="ARBA00022722"/>
    </source>
</evidence>
<dbReference type="AlphaFoldDB" id="A0A061JGS4"/>
<comment type="caution">
    <text evidence="12">The sequence shown here is derived from an EMBL/GenBank/DDBJ whole genome shotgun (WGS) entry which is preliminary data.</text>
</comment>
<dbReference type="GO" id="GO:0046872">
    <property type="term" value="F:metal ion binding"/>
    <property type="evidence" value="ECO:0007669"/>
    <property type="project" value="UniProtKB-KW"/>
</dbReference>
<comment type="catalytic activity">
    <reaction evidence="1">
        <text>Endonucleolytic cleavage to 5'-phosphomonoester.</text>
        <dbReference type="EC" id="3.1.26.4"/>
    </reaction>
</comment>
<evidence type="ECO:0000313" key="13">
    <source>
        <dbReference type="Proteomes" id="UP000026922"/>
    </source>
</evidence>
<dbReference type="Gene3D" id="3.30.420.10">
    <property type="entry name" value="Ribonuclease H-like superfamily/Ribonuclease H"/>
    <property type="match status" value="1"/>
</dbReference>
<keyword evidence="6" id="KW-0540">Nuclease</keyword>
<evidence type="ECO:0000256" key="1">
    <source>
        <dbReference type="ARBA" id="ARBA00000077"/>
    </source>
</evidence>
<dbReference type="NCBIfam" id="NF001236">
    <property type="entry name" value="PRK00203.1"/>
    <property type="match status" value="1"/>
</dbReference>
<dbReference type="Pfam" id="PF06347">
    <property type="entry name" value="SH3_4"/>
    <property type="match status" value="2"/>
</dbReference>
<comment type="cofactor">
    <cofactor evidence="2">
        <name>Mg(2+)</name>
        <dbReference type="ChEBI" id="CHEBI:18420"/>
    </cofactor>
</comment>
<evidence type="ECO:0000256" key="8">
    <source>
        <dbReference type="ARBA" id="ARBA00022759"/>
    </source>
</evidence>
<dbReference type="InterPro" id="IPR012337">
    <property type="entry name" value="RNaseH-like_sf"/>
</dbReference>
<dbReference type="GO" id="GO:0043137">
    <property type="term" value="P:DNA replication, removal of RNA primer"/>
    <property type="evidence" value="ECO:0007669"/>
    <property type="project" value="TreeGrafter"/>
</dbReference>
<evidence type="ECO:0000256" key="4">
    <source>
        <dbReference type="ARBA" id="ARBA00011245"/>
    </source>
</evidence>
<dbReference type="Gene3D" id="2.30.30.40">
    <property type="entry name" value="SH3 Domains"/>
    <property type="match status" value="1"/>
</dbReference>
<dbReference type="EC" id="3.1.26.4" evidence="5"/>
<sequence>MVWLFTDGACSGNPGPGAWAWIRQDDKERVQEAGYEENTTNNRMELSAALYGLASLSTQEPVTVVSDSSYLVKGMEEWVGKWQRNGWINSQKKPVENQDLWKLLLQQAQRFSKIHWNWVKGHANHQGNIDADELARKTLKTKKNSSKSFLEPLSEKSLPWQSGPVISGIWIGDKTSAKGLLTSFPNQNSISILHFKNEVPVLFKGHEWQIFCLEKLKKIIKDVPFWGGGKTAITVVPAPEELEFYKAYNFSPTSQGGASTSIWSLFLVIIFGIFGCLEVQASDKNPPARKKELFHAYLKAKRVYWRAGPGSEHSVLWSYSCPGWPVFIRKRWSYWCQVEDIKGAIGWVHGSLLAFQRVAFVLYQKTPLRSRPSSSGAIKAYLQQGVLGLCLKEEGKWLYVRLLKERYEGWVHVQHIWNPCKVVS</sequence>
<dbReference type="Proteomes" id="UP000026922">
    <property type="component" value="Unassembled WGS sequence"/>
</dbReference>
<dbReference type="GO" id="GO:0003676">
    <property type="term" value="F:nucleic acid binding"/>
    <property type="evidence" value="ECO:0007669"/>
    <property type="project" value="InterPro"/>
</dbReference>
<accession>A0A061JGS4</accession>
<comment type="subunit">
    <text evidence="4">Monomer.</text>
</comment>
<dbReference type="InterPro" id="IPR036397">
    <property type="entry name" value="RNaseH_sf"/>
</dbReference>
<dbReference type="SUPFAM" id="SSF53098">
    <property type="entry name" value="Ribonuclease H-like"/>
    <property type="match status" value="1"/>
</dbReference>
<dbReference type="Pfam" id="PF00075">
    <property type="entry name" value="RNase_H"/>
    <property type="match status" value="1"/>
</dbReference>
<comment type="similarity">
    <text evidence="3">Belongs to the RNase H family.</text>
</comment>
<evidence type="ECO:0000256" key="3">
    <source>
        <dbReference type="ARBA" id="ARBA00005300"/>
    </source>
</evidence>
<proteinExistence type="inferred from homology"/>
<keyword evidence="8" id="KW-0255">Endonuclease</keyword>
<gene>
    <name evidence="12" type="ORF">K737_300221</name>
</gene>
<dbReference type="RefSeq" id="WP_006290681.1">
    <property type="nucleotide sequence ID" value="NZ_ARPM03000069.1"/>
</dbReference>
<keyword evidence="9" id="KW-0378">Hydrolase</keyword>
<dbReference type="InterPro" id="IPR002156">
    <property type="entry name" value="RNaseH_domain"/>
</dbReference>
<dbReference type="PANTHER" id="PTHR10642:SF26">
    <property type="entry name" value="RIBONUCLEASE H1"/>
    <property type="match status" value="1"/>
</dbReference>
<reference evidence="12 13" key="1">
    <citation type="journal article" date="2013" name="Genome Announc.">
        <title>Draft Genome Sequence of Holospora undulata Strain HU1, a Micronucleus-Specific Symbiont of the Ciliate Paramecium caudatum.</title>
        <authorList>
            <person name="Dohra H."/>
            <person name="Suzuki H."/>
            <person name="Suzuki T."/>
            <person name="Tanaka K."/>
            <person name="Fujishima M."/>
        </authorList>
    </citation>
    <scope>NUCLEOTIDE SEQUENCE [LARGE SCALE GENOMIC DNA]</scope>
    <source>
        <strain evidence="12 13">HU1</strain>
    </source>
</reference>
<evidence type="ECO:0000313" key="12">
    <source>
        <dbReference type="EMBL" id="ETZ05341.1"/>
    </source>
</evidence>
<evidence type="ECO:0000259" key="11">
    <source>
        <dbReference type="PROSITE" id="PS50879"/>
    </source>
</evidence>
<evidence type="ECO:0000256" key="2">
    <source>
        <dbReference type="ARBA" id="ARBA00001946"/>
    </source>
</evidence>
<dbReference type="GO" id="GO:0004523">
    <property type="term" value="F:RNA-DNA hybrid ribonuclease activity"/>
    <property type="evidence" value="ECO:0007669"/>
    <property type="project" value="UniProtKB-EC"/>
</dbReference>
<dbReference type="EMBL" id="ARPM03000069">
    <property type="protein sequence ID" value="ETZ05341.1"/>
    <property type="molecule type" value="Genomic_DNA"/>
</dbReference>
<dbReference type="InterPro" id="IPR050092">
    <property type="entry name" value="RNase_H"/>
</dbReference>
<evidence type="ECO:0000256" key="7">
    <source>
        <dbReference type="ARBA" id="ARBA00022723"/>
    </source>
</evidence>
<evidence type="ECO:0000256" key="5">
    <source>
        <dbReference type="ARBA" id="ARBA00012180"/>
    </source>
</evidence>
<dbReference type="PROSITE" id="PS50879">
    <property type="entry name" value="RNASE_H_1"/>
    <property type="match status" value="1"/>
</dbReference>
<keyword evidence="13" id="KW-1185">Reference proteome</keyword>
<dbReference type="InterPro" id="IPR022892">
    <property type="entry name" value="RNaseHI"/>
</dbReference>
<evidence type="ECO:0000256" key="10">
    <source>
        <dbReference type="ARBA" id="ARBA00022842"/>
    </source>
</evidence>
<keyword evidence="10" id="KW-0460">Magnesium</keyword>
<evidence type="ECO:0000256" key="9">
    <source>
        <dbReference type="ARBA" id="ARBA00022801"/>
    </source>
</evidence>